<feature type="compositionally biased region" description="Polar residues" evidence="7">
    <location>
        <begin position="156"/>
        <end position="168"/>
    </location>
</feature>
<evidence type="ECO:0000256" key="2">
    <source>
        <dbReference type="ARBA" id="ARBA00010447"/>
    </source>
</evidence>
<dbReference type="InterPro" id="IPR000192">
    <property type="entry name" value="Aminotrans_V_dom"/>
</dbReference>
<feature type="region of interest" description="Disordered" evidence="7">
    <location>
        <begin position="62"/>
        <end position="291"/>
    </location>
</feature>
<dbReference type="NCBIfam" id="TIGR01979">
    <property type="entry name" value="sufS"/>
    <property type="match status" value="1"/>
</dbReference>
<name>A0ABW6R3D7_9NOCA</name>
<evidence type="ECO:0000256" key="3">
    <source>
        <dbReference type="ARBA" id="ARBA00012239"/>
    </source>
</evidence>
<dbReference type="Gene3D" id="3.40.640.10">
    <property type="entry name" value="Type I PLP-dependent aspartate aminotransferase-like (Major domain)"/>
    <property type="match status" value="1"/>
</dbReference>
<reference evidence="9 10" key="1">
    <citation type="submission" date="2024-10" db="EMBL/GenBank/DDBJ databases">
        <title>The Natural Products Discovery Center: Release of the First 8490 Sequenced Strains for Exploring Actinobacteria Biosynthetic Diversity.</title>
        <authorList>
            <person name="Kalkreuter E."/>
            <person name="Kautsar S.A."/>
            <person name="Yang D."/>
            <person name="Bader C.D."/>
            <person name="Teijaro C.N."/>
            <person name="Fluegel L."/>
            <person name="Davis C.M."/>
            <person name="Simpson J.R."/>
            <person name="Lauterbach L."/>
            <person name="Steele A.D."/>
            <person name="Gui C."/>
            <person name="Meng S."/>
            <person name="Li G."/>
            <person name="Viehrig K."/>
            <person name="Ye F."/>
            <person name="Su P."/>
            <person name="Kiefer A.F."/>
            <person name="Nichols A."/>
            <person name="Cepeda A.J."/>
            <person name="Yan W."/>
            <person name="Fan B."/>
            <person name="Jiang Y."/>
            <person name="Adhikari A."/>
            <person name="Zheng C.-J."/>
            <person name="Schuster L."/>
            <person name="Cowan T.M."/>
            <person name="Smanski M.J."/>
            <person name="Chevrette M.G."/>
            <person name="De Carvalho L.P.S."/>
            <person name="Shen B."/>
        </authorList>
    </citation>
    <scope>NUCLEOTIDE SEQUENCE [LARGE SCALE GENOMIC DNA]</scope>
    <source>
        <strain evidence="9 10">NPDC003040</strain>
    </source>
</reference>
<evidence type="ECO:0000256" key="5">
    <source>
        <dbReference type="ARBA" id="ARBA00022898"/>
    </source>
</evidence>
<sequence length="751" mass="77598">MRWQCSTEPRWASSMTTHRPTGADISRPSDDGGAEWMLPDEATLNRLAGAFFSALPSASAGLPAASMGPSVAQPDLPTSPPNVPVPSPVPTATAVGAPGFSGATHPGGHPPAAASSGAQNVSGATPGGRTPEPYIPGVTGITAPASTPSVAGPATATASGARTPSAASGTKGPSGATPHGGHTPATASEATKSAGATPPGSSTQSAASGTRGTSGATPPGGRTPEPSVPGVYGTTAPGGRTSSGAQGLSGTTPPGGSTPAPSVPSWGRDVPMADAAGQPAHPPVSTAGIHNDPFLTALPSLREVLSPQRFPEPAPPSSAAPSFYFLDSPTSTGTAAPTRLPDAHPPFDVYTVRNDFPILREQVNGHPLVWFDNAATTQKPRSVIERITRFYEHENSNIHRAAHELAARSTDAYEQARDIVARFIGASSAEEIIFVRGATEGINLIAQTWGRKNIRAGDEIIISHLEHHANIVPWQLLAAETGAQLKVIPVDDNGELLLGEYTRLLSDRTKLVSVTHVSNALGTITPVREIVAEAQRAGAVTLVDGAQSVPHTSIDVRSIGADFFVFSGHKLFGPTGIGVVYGKSEILQDVPPWQGGGNMISDVTLERSLFQPPPGRFEAGTGNIADAVGLGAAIEYVERLGMDAIARYEHHLLEYATPRVAAVRGVRLVGTAADKASVLSFVMAGYEPIEVGRALNEQGIAVRAGHHCAQPILRRLGLEATVRPSFAFYNTCAEIDRMVAALDQLAARSPR</sequence>
<feature type="compositionally biased region" description="Low complexity" evidence="7">
    <location>
        <begin position="90"/>
        <end position="118"/>
    </location>
</feature>
<protein>
    <recommendedName>
        <fullName evidence="3">cysteine desulfurase</fullName>
        <ecNumber evidence="3">2.8.1.7</ecNumber>
    </recommendedName>
</protein>
<evidence type="ECO:0000256" key="4">
    <source>
        <dbReference type="ARBA" id="ARBA00022679"/>
    </source>
</evidence>
<comment type="similarity">
    <text evidence="2">Belongs to the class-V pyridoxal-phosphate-dependent aminotransferase family. Csd subfamily.</text>
</comment>
<evidence type="ECO:0000313" key="9">
    <source>
        <dbReference type="EMBL" id="MFF3227270.1"/>
    </source>
</evidence>
<dbReference type="PANTHER" id="PTHR43586">
    <property type="entry name" value="CYSTEINE DESULFURASE"/>
    <property type="match status" value="1"/>
</dbReference>
<dbReference type="SUPFAM" id="SSF53383">
    <property type="entry name" value="PLP-dependent transferases"/>
    <property type="match status" value="1"/>
</dbReference>
<dbReference type="CDD" id="cd06453">
    <property type="entry name" value="SufS_like"/>
    <property type="match status" value="1"/>
</dbReference>
<organism evidence="9 10">
    <name type="scientific">Nocardia suismassiliense</name>
    <dbReference type="NCBI Taxonomy" id="2077092"/>
    <lineage>
        <taxon>Bacteria</taxon>
        <taxon>Bacillati</taxon>
        <taxon>Actinomycetota</taxon>
        <taxon>Actinomycetes</taxon>
        <taxon>Mycobacteriales</taxon>
        <taxon>Nocardiaceae</taxon>
        <taxon>Nocardia</taxon>
    </lineage>
</organism>
<gene>
    <name evidence="9" type="ORF">ACFYV7_31050</name>
</gene>
<feature type="region of interest" description="Disordered" evidence="7">
    <location>
        <begin position="307"/>
        <end position="342"/>
    </location>
</feature>
<comment type="caution">
    <text evidence="9">The sequence shown here is derived from an EMBL/GenBank/DDBJ whole genome shotgun (WGS) entry which is preliminary data.</text>
</comment>
<keyword evidence="4" id="KW-0808">Transferase</keyword>
<feature type="compositionally biased region" description="Pro residues" evidence="7">
    <location>
        <begin position="77"/>
        <end position="89"/>
    </location>
</feature>
<keyword evidence="10" id="KW-1185">Reference proteome</keyword>
<dbReference type="PANTHER" id="PTHR43586:SF8">
    <property type="entry name" value="CYSTEINE DESULFURASE 1, CHLOROPLASTIC"/>
    <property type="match status" value="1"/>
</dbReference>
<accession>A0ABW6R3D7</accession>
<keyword evidence="5" id="KW-0663">Pyridoxal phosphate</keyword>
<comment type="cofactor">
    <cofactor evidence="1">
        <name>pyridoxal 5'-phosphate</name>
        <dbReference type="ChEBI" id="CHEBI:597326"/>
    </cofactor>
</comment>
<feature type="domain" description="Aminotransferase class V" evidence="8">
    <location>
        <begin position="369"/>
        <end position="737"/>
    </location>
</feature>
<feature type="compositionally biased region" description="Polar residues" evidence="7">
    <location>
        <begin position="199"/>
        <end position="216"/>
    </location>
</feature>
<dbReference type="Pfam" id="PF00266">
    <property type="entry name" value="Aminotran_5"/>
    <property type="match status" value="1"/>
</dbReference>
<feature type="compositionally biased region" description="Low complexity" evidence="7">
    <location>
        <begin position="248"/>
        <end position="265"/>
    </location>
</feature>
<dbReference type="InterPro" id="IPR015424">
    <property type="entry name" value="PyrdxlP-dep_Trfase"/>
</dbReference>
<evidence type="ECO:0000256" key="1">
    <source>
        <dbReference type="ARBA" id="ARBA00001933"/>
    </source>
</evidence>
<evidence type="ECO:0000256" key="7">
    <source>
        <dbReference type="SAM" id="MobiDB-lite"/>
    </source>
</evidence>
<dbReference type="InterPro" id="IPR015421">
    <property type="entry name" value="PyrdxlP-dep_Trfase_major"/>
</dbReference>
<dbReference type="InterPro" id="IPR015422">
    <property type="entry name" value="PyrdxlP-dep_Trfase_small"/>
</dbReference>
<dbReference type="InterPro" id="IPR010970">
    <property type="entry name" value="Cys_dSase_SufS"/>
</dbReference>
<evidence type="ECO:0000256" key="6">
    <source>
        <dbReference type="ARBA" id="ARBA00050776"/>
    </source>
</evidence>
<feature type="compositionally biased region" description="Polar residues" evidence="7">
    <location>
        <begin position="1"/>
        <end position="19"/>
    </location>
</feature>
<evidence type="ECO:0000313" key="10">
    <source>
        <dbReference type="Proteomes" id="UP001601948"/>
    </source>
</evidence>
<dbReference type="RefSeq" id="WP_387723199.1">
    <property type="nucleotide sequence ID" value="NZ_JBIAPI010000010.1"/>
</dbReference>
<evidence type="ECO:0000259" key="8">
    <source>
        <dbReference type="Pfam" id="PF00266"/>
    </source>
</evidence>
<dbReference type="Proteomes" id="UP001601948">
    <property type="component" value="Unassembled WGS sequence"/>
</dbReference>
<comment type="catalytic activity">
    <reaction evidence="6">
        <text>(sulfur carrier)-H + L-cysteine = (sulfur carrier)-SH + L-alanine</text>
        <dbReference type="Rhea" id="RHEA:43892"/>
        <dbReference type="Rhea" id="RHEA-COMP:14737"/>
        <dbReference type="Rhea" id="RHEA-COMP:14739"/>
        <dbReference type="ChEBI" id="CHEBI:29917"/>
        <dbReference type="ChEBI" id="CHEBI:35235"/>
        <dbReference type="ChEBI" id="CHEBI:57972"/>
        <dbReference type="ChEBI" id="CHEBI:64428"/>
        <dbReference type="EC" id="2.8.1.7"/>
    </reaction>
</comment>
<dbReference type="Gene3D" id="3.90.1150.10">
    <property type="entry name" value="Aspartate Aminotransferase, domain 1"/>
    <property type="match status" value="1"/>
</dbReference>
<dbReference type="NCBIfam" id="NF041166">
    <property type="entry name" value="f2_encap_cargo1"/>
    <property type="match status" value="1"/>
</dbReference>
<dbReference type="EC" id="2.8.1.7" evidence="3"/>
<proteinExistence type="inferred from homology"/>
<dbReference type="EMBL" id="JBIAPI010000010">
    <property type="protein sequence ID" value="MFF3227270.1"/>
    <property type="molecule type" value="Genomic_DNA"/>
</dbReference>
<feature type="region of interest" description="Disordered" evidence="7">
    <location>
        <begin position="1"/>
        <end position="35"/>
    </location>
</feature>